<dbReference type="Proteomes" id="UP000613740">
    <property type="component" value="Unassembled WGS sequence"/>
</dbReference>
<feature type="compositionally biased region" description="Low complexity" evidence="1">
    <location>
        <begin position="133"/>
        <end position="150"/>
    </location>
</feature>
<feature type="region of interest" description="Disordered" evidence="1">
    <location>
        <begin position="126"/>
        <end position="150"/>
    </location>
</feature>
<dbReference type="EMBL" id="JAEHOD010000026">
    <property type="protein sequence ID" value="KAG2446612.1"/>
    <property type="molecule type" value="Genomic_DNA"/>
</dbReference>
<evidence type="ECO:0000313" key="2">
    <source>
        <dbReference type="EMBL" id="KAG2446612.1"/>
    </source>
</evidence>
<protein>
    <submittedName>
        <fullName evidence="2">Uncharacterized protein</fullName>
    </submittedName>
</protein>
<evidence type="ECO:0000313" key="3">
    <source>
        <dbReference type="Proteomes" id="UP000613740"/>
    </source>
</evidence>
<sequence>MAPTTLGATTEAACANELPVEAEPDGDWVEVRHGPHPKKFALTETQAAEVAAVQACLEATARKEESGAWERLAPYIAALPHAVQRALIPKPGEEAAAKARAAKRTEKRAARKLNDRARVLVTRVRGGGRGGRRQYAAPAAAPKPSKPTAPYATLRWPPPSVVTAALKAGIPAPGAQQPQPKKKAVAFVVHTPRDPAEYAYDPEPEAAGSSGGGLVEPYYLELSEEYEEKLVKGARGAKRHAYAMGKTPAGASHHPGHGHKRGGRAGGLVLRPIAEADGSFAVRIAHPSEKRLQGVRPNGFAAVGEGRARRQLHRSSAACRATCKADVPLVQLWPYL</sequence>
<dbReference type="OrthoDB" id="544942at2759"/>
<feature type="compositionally biased region" description="Basic residues" evidence="1">
    <location>
        <begin position="254"/>
        <end position="263"/>
    </location>
</feature>
<feature type="region of interest" description="Disordered" evidence="1">
    <location>
        <begin position="246"/>
        <end position="265"/>
    </location>
</feature>
<accession>A0A835WFR5</accession>
<proteinExistence type="predicted"/>
<keyword evidence="3" id="KW-1185">Reference proteome</keyword>
<gene>
    <name evidence="2" type="ORF">HYH02_008596</name>
</gene>
<dbReference type="AlphaFoldDB" id="A0A835WFR5"/>
<reference evidence="2" key="1">
    <citation type="journal article" date="2020" name="bioRxiv">
        <title>Comparative genomics of Chlamydomonas.</title>
        <authorList>
            <person name="Craig R.J."/>
            <person name="Hasan A.R."/>
            <person name="Ness R.W."/>
            <person name="Keightley P.D."/>
        </authorList>
    </citation>
    <scope>NUCLEOTIDE SEQUENCE</scope>
    <source>
        <strain evidence="2">CCAP 11/173</strain>
    </source>
</reference>
<evidence type="ECO:0000256" key="1">
    <source>
        <dbReference type="SAM" id="MobiDB-lite"/>
    </source>
</evidence>
<organism evidence="2 3">
    <name type="scientific">Chlamydomonas schloesseri</name>
    <dbReference type="NCBI Taxonomy" id="2026947"/>
    <lineage>
        <taxon>Eukaryota</taxon>
        <taxon>Viridiplantae</taxon>
        <taxon>Chlorophyta</taxon>
        <taxon>core chlorophytes</taxon>
        <taxon>Chlorophyceae</taxon>
        <taxon>CS clade</taxon>
        <taxon>Chlamydomonadales</taxon>
        <taxon>Chlamydomonadaceae</taxon>
        <taxon>Chlamydomonas</taxon>
    </lineage>
</organism>
<name>A0A835WFR5_9CHLO</name>
<comment type="caution">
    <text evidence="2">The sequence shown here is derived from an EMBL/GenBank/DDBJ whole genome shotgun (WGS) entry which is preliminary data.</text>
</comment>